<feature type="region of interest" description="Disordered" evidence="1">
    <location>
        <begin position="31"/>
        <end position="54"/>
    </location>
</feature>
<sequence length="54" mass="5687">MPNSDVNSPISSAPSDRLALGVLWVRPGAAGISGAQSSSSQYPVLRPFEPFNEE</sequence>
<accession>A0A6J6TGV5</accession>
<name>A0A6J6TGV5_9ZZZZ</name>
<reference evidence="2" key="1">
    <citation type="submission" date="2020-05" db="EMBL/GenBank/DDBJ databases">
        <authorList>
            <person name="Chiriac C."/>
            <person name="Salcher M."/>
            <person name="Ghai R."/>
            <person name="Kavagutti S V."/>
        </authorList>
    </citation>
    <scope>NUCLEOTIDE SEQUENCE</scope>
</reference>
<dbReference type="EMBL" id="CAEZZA010000072">
    <property type="protein sequence ID" value="CAB4746378.1"/>
    <property type="molecule type" value="Genomic_DNA"/>
</dbReference>
<proteinExistence type="predicted"/>
<evidence type="ECO:0000256" key="1">
    <source>
        <dbReference type="SAM" id="MobiDB-lite"/>
    </source>
</evidence>
<protein>
    <submittedName>
        <fullName evidence="2">Unannotated protein</fullName>
    </submittedName>
</protein>
<evidence type="ECO:0000313" key="2">
    <source>
        <dbReference type="EMBL" id="CAB4746378.1"/>
    </source>
</evidence>
<gene>
    <name evidence="2" type="ORF">UFOPK2809_00657</name>
</gene>
<dbReference type="AlphaFoldDB" id="A0A6J6TGV5"/>
<feature type="compositionally biased region" description="Low complexity" evidence="1">
    <location>
        <begin position="31"/>
        <end position="41"/>
    </location>
</feature>
<organism evidence="2">
    <name type="scientific">freshwater metagenome</name>
    <dbReference type="NCBI Taxonomy" id="449393"/>
    <lineage>
        <taxon>unclassified sequences</taxon>
        <taxon>metagenomes</taxon>
        <taxon>ecological metagenomes</taxon>
    </lineage>
</organism>